<protein>
    <submittedName>
        <fullName evidence="5">Aldo/keto reductase</fullName>
    </submittedName>
</protein>
<dbReference type="OrthoDB" id="48988at2759"/>
<reference evidence="5" key="1">
    <citation type="submission" date="2020-11" db="EMBL/GenBank/DDBJ databases">
        <title>Adaptations for nitrogen fixation in a non-lichenized fungal sporocarp promotes dispersal by wood-feeding termites.</title>
        <authorList>
            <consortium name="DOE Joint Genome Institute"/>
            <person name="Koch R.A."/>
            <person name="Yoon G."/>
            <person name="Arayal U."/>
            <person name="Lail K."/>
            <person name="Amirebrahimi M."/>
            <person name="Labutti K."/>
            <person name="Lipzen A."/>
            <person name="Riley R."/>
            <person name="Barry K."/>
            <person name="Henrissat B."/>
            <person name="Grigoriev I.V."/>
            <person name="Herr J.R."/>
            <person name="Aime M.C."/>
        </authorList>
    </citation>
    <scope>NUCLEOTIDE SEQUENCE</scope>
    <source>
        <strain evidence="5">MCA 3950</strain>
    </source>
</reference>
<dbReference type="RefSeq" id="XP_043032936.1">
    <property type="nucleotide sequence ID" value="XM_043189781.1"/>
</dbReference>
<keyword evidence="6" id="KW-1185">Reference proteome</keyword>
<dbReference type="SUPFAM" id="SSF51430">
    <property type="entry name" value="NAD(P)-linked oxidoreductase"/>
    <property type="match status" value="1"/>
</dbReference>
<evidence type="ECO:0000256" key="1">
    <source>
        <dbReference type="ARBA" id="ARBA00023002"/>
    </source>
</evidence>
<feature type="region of interest" description="Disordered" evidence="3">
    <location>
        <begin position="243"/>
        <end position="264"/>
    </location>
</feature>
<dbReference type="AlphaFoldDB" id="A0A9P7VFY7"/>
<evidence type="ECO:0000256" key="2">
    <source>
        <dbReference type="ARBA" id="ARBA00038157"/>
    </source>
</evidence>
<dbReference type="PANTHER" id="PTHR43364">
    <property type="entry name" value="NADH-SPECIFIC METHYLGLYOXAL REDUCTASE-RELATED"/>
    <property type="match status" value="1"/>
</dbReference>
<dbReference type="Proteomes" id="UP000812287">
    <property type="component" value="Unassembled WGS sequence"/>
</dbReference>
<dbReference type="EMBL" id="MU250595">
    <property type="protein sequence ID" value="KAG7439436.1"/>
    <property type="molecule type" value="Genomic_DNA"/>
</dbReference>
<dbReference type="Pfam" id="PF00248">
    <property type="entry name" value="Aldo_ket_red"/>
    <property type="match status" value="1"/>
</dbReference>
<evidence type="ECO:0000313" key="6">
    <source>
        <dbReference type="Proteomes" id="UP000812287"/>
    </source>
</evidence>
<evidence type="ECO:0000256" key="3">
    <source>
        <dbReference type="SAM" id="MobiDB-lite"/>
    </source>
</evidence>
<feature type="domain" description="NADP-dependent oxidoreductase" evidence="4">
    <location>
        <begin position="30"/>
        <end position="331"/>
    </location>
</feature>
<organism evidence="5 6">
    <name type="scientific">Guyanagaster necrorhizus</name>
    <dbReference type="NCBI Taxonomy" id="856835"/>
    <lineage>
        <taxon>Eukaryota</taxon>
        <taxon>Fungi</taxon>
        <taxon>Dikarya</taxon>
        <taxon>Basidiomycota</taxon>
        <taxon>Agaricomycotina</taxon>
        <taxon>Agaricomycetes</taxon>
        <taxon>Agaricomycetidae</taxon>
        <taxon>Agaricales</taxon>
        <taxon>Marasmiineae</taxon>
        <taxon>Physalacriaceae</taxon>
        <taxon>Guyanagaster</taxon>
    </lineage>
</organism>
<dbReference type="Gene3D" id="3.20.20.100">
    <property type="entry name" value="NADP-dependent oxidoreductase domain"/>
    <property type="match status" value="1"/>
</dbReference>
<evidence type="ECO:0000259" key="4">
    <source>
        <dbReference type="Pfam" id="PF00248"/>
    </source>
</evidence>
<evidence type="ECO:0000313" key="5">
    <source>
        <dbReference type="EMBL" id="KAG7439436.1"/>
    </source>
</evidence>
<name>A0A9P7VFY7_9AGAR</name>
<gene>
    <name evidence="5" type="ORF">BT62DRAFT_983427</name>
</gene>
<dbReference type="InterPro" id="IPR036812">
    <property type="entry name" value="NAD(P)_OxRdtase_dom_sf"/>
</dbReference>
<dbReference type="PANTHER" id="PTHR43364:SF2">
    <property type="entry name" value="ARYL-ALCOHOL DEHYDROGENASE AAD10-RELATED"/>
    <property type="match status" value="1"/>
</dbReference>
<dbReference type="GO" id="GO:0016491">
    <property type="term" value="F:oxidoreductase activity"/>
    <property type="evidence" value="ECO:0007669"/>
    <property type="project" value="UniProtKB-KW"/>
</dbReference>
<dbReference type="InterPro" id="IPR050523">
    <property type="entry name" value="AKR_Detox_Biosynth"/>
</dbReference>
<sequence>MSFFAICPAPPMKLGYYHVLSPLVSVHVSPIQLGAMSIGDKWHKLGFGSMDKEASFKVLDAYFDMGSNFIDTANSYQDESSEEFIGEWVEKRGIRDQLVIATKYTMNFKRGNHSIQQKVNYIGNGNKSLHISVKNSLTKLRTDYIDILYVHWWDFETSIEEVMNSLHNLVEGKGISDSSAWVVSRANMYAQVHGKTLFAIYQGHWSILDRSLERDIIPMARTLWGSVGLALAPWDVIGGGKLRTDAEGEQRRQSGETGRNENEKKISRALEKVAGEVGAKNIRSVALAYVMQKARYVFPLVGGRKVENLVANLEPLDITLSKEQVEYLESVQPFDPGSPNVMIGDGSSYNMFMATTAHMSKTKVSLSLRNHAAKRLPRIHRLKKPGQLRVFGRYMLTRVRYMILKWSPMKGTKSISSSFL</sequence>
<accession>A0A9P7VFY7</accession>
<comment type="caution">
    <text evidence="5">The sequence shown here is derived from an EMBL/GenBank/DDBJ whole genome shotgun (WGS) entry which is preliminary data.</text>
</comment>
<comment type="similarity">
    <text evidence="2">Belongs to the aldo/keto reductase family. Aldo/keto reductase 2 subfamily.</text>
</comment>
<keyword evidence="1" id="KW-0560">Oxidoreductase</keyword>
<dbReference type="InterPro" id="IPR023210">
    <property type="entry name" value="NADP_OxRdtase_dom"/>
</dbReference>
<dbReference type="GeneID" id="66112078"/>
<proteinExistence type="inferred from homology"/>